<dbReference type="Proteomes" id="UP000191249">
    <property type="component" value="Chromosome"/>
</dbReference>
<proteinExistence type="predicted"/>
<evidence type="ECO:0000313" key="2">
    <source>
        <dbReference type="EMBL" id="ARB05342.1"/>
    </source>
</evidence>
<evidence type="ECO:0000313" key="3">
    <source>
        <dbReference type="Proteomes" id="UP000191249"/>
    </source>
</evidence>
<name>A0AAU8VI45_NEILA</name>
<protein>
    <submittedName>
        <fullName evidence="2">Uncharacterized protein</fullName>
    </submittedName>
</protein>
<evidence type="ECO:0000256" key="1">
    <source>
        <dbReference type="SAM" id="MobiDB-lite"/>
    </source>
</evidence>
<accession>A0AAU8VI45</accession>
<dbReference type="AlphaFoldDB" id="A0AAU8VI45"/>
<reference evidence="2 3" key="1">
    <citation type="submission" date="2017-03" db="EMBL/GenBank/DDBJ databases">
        <title>N. lactamica Y92-1009 whole genome sequence.</title>
        <authorList>
            <person name="Pandey A.K."/>
            <person name="Read R.C."/>
        </authorList>
    </citation>
    <scope>NUCLEOTIDE SEQUENCE [LARGE SCALE GENOMIC DNA]</scope>
    <source>
        <strain evidence="2 3">Y92-1009</strain>
    </source>
</reference>
<feature type="region of interest" description="Disordered" evidence="1">
    <location>
        <begin position="1"/>
        <end position="23"/>
    </location>
</feature>
<organism evidence="2 3">
    <name type="scientific">Neisseria lactamica</name>
    <dbReference type="NCBI Taxonomy" id="486"/>
    <lineage>
        <taxon>Bacteria</taxon>
        <taxon>Pseudomonadati</taxon>
        <taxon>Pseudomonadota</taxon>
        <taxon>Betaproteobacteria</taxon>
        <taxon>Neisseriales</taxon>
        <taxon>Neisseriaceae</taxon>
        <taxon>Neisseria</taxon>
    </lineage>
</organism>
<sequence>MKNAWQGAKKGVHSATRNYRRSETMPSERMFRPVFGLSGVLPETAGRKFAGAGLSCAGKAAGESLYCL</sequence>
<gene>
    <name evidence="2" type="ORF">B2G52_11135</name>
</gene>
<dbReference type="EMBL" id="CP019894">
    <property type="protein sequence ID" value="ARB05342.1"/>
    <property type="molecule type" value="Genomic_DNA"/>
</dbReference>